<dbReference type="CDD" id="cd00805">
    <property type="entry name" value="TyrRS_core"/>
    <property type="match status" value="1"/>
</dbReference>
<dbReference type="InterPro" id="IPR024088">
    <property type="entry name" value="Tyr-tRNA-ligase_bac-type"/>
</dbReference>
<keyword evidence="5 9" id="KW-0648">Protein biosynthesis</keyword>
<dbReference type="Pfam" id="PF00579">
    <property type="entry name" value="tRNA-synt_1b"/>
    <property type="match status" value="1"/>
</dbReference>
<feature type="compositionally biased region" description="Basic residues" evidence="10">
    <location>
        <begin position="582"/>
        <end position="593"/>
    </location>
</feature>
<reference evidence="12 13" key="1">
    <citation type="submission" date="2017-06" db="EMBL/GenBank/DDBJ databases">
        <title>Ant-infecting Ophiocordyceps genomes reveal a high diversity of potential behavioral manipulation genes and a possible major role for enterotoxins.</title>
        <authorList>
            <person name="De Bekker C."/>
            <person name="Evans H.C."/>
            <person name="Brachmann A."/>
            <person name="Hughes D.P."/>
        </authorList>
    </citation>
    <scope>NUCLEOTIDE SEQUENCE [LARGE SCALE GENOMIC DNA]</scope>
    <source>
        <strain evidence="12 13">Map16</strain>
    </source>
</reference>
<dbReference type="STRING" id="2004952.A0A2C5Z963"/>
<evidence type="ECO:0000256" key="1">
    <source>
        <dbReference type="ARBA" id="ARBA00013160"/>
    </source>
</evidence>
<keyword evidence="13" id="KW-1185">Reference proteome</keyword>
<dbReference type="InterPro" id="IPR014729">
    <property type="entry name" value="Rossmann-like_a/b/a_fold"/>
</dbReference>
<dbReference type="GO" id="GO:0003723">
    <property type="term" value="F:RNA binding"/>
    <property type="evidence" value="ECO:0007669"/>
    <property type="project" value="InterPro"/>
</dbReference>
<sequence length="723" mass="81115">MAFRRLPRGTSLARFGCSPWDAASVVLCARRNVSHSFLAKTSAAIERWAARAQKIKDGQMKSAWDVLQERGFIKDVAGHQKVIGELIRVKRIGAYLGVDPTADSMHIGHLVPLMALFWMWYYGHPAIMLLGGSTARIGDPSGRSDNRPIMTNADISRCITKMHYQMSKLWFNADAMRRRFDVDDDWGAKHHLLNNNMWQQSLTMVKERLRNGSGMSFGEFMYPLLQGWDFWHLYSKLGVQMQIGGSDQFGNIVTGIEALKIIRESEPAPDFKMAGGWLNEPCGFTTPLLTDASGNKFSKSGDASNVVWLDEFQTTPYNLYGYFVRQPDDQVERLLKLLTFVPLDEVQAIMKKHEADPTLRVAQHRLAFEVVCLAHGVERATREQKQHRLLKGEKLAEEEGDGKWTLDSDQPVTPNNAPQSDIELPYSVMELAPGKILYAAGLAASASDGHRLTANQGAYVAAAPGQERGLVPGNLSWTPMKMWFPGETKKYLIDDQLLILRKGKHNVRIVKLVSDEDWKASGKSYPGEAYTGIVRRLKQQLIQEAEARGEKLSTKELAALLRNRVNLTVPNNEDIVVPRSGPRQKQKKPHWTGRGKNDKKFSGAPGPASSSEGWVKRDDRNSSPMGGWKSKDHNVTDGNGGRQDDRRGSDDRRGRDDRNSGSMGGWKPKDHNVTDGNGRRQDDRNSGSMDGWKPNGRERKAPRPFSKVDNIIRSQVHVSKRIR</sequence>
<protein>
    <recommendedName>
        <fullName evidence="1 9">Tyrosine--tRNA ligase</fullName>
        <ecNumber evidence="1 9">6.1.1.1</ecNumber>
    </recommendedName>
    <alternativeName>
        <fullName evidence="7 9">Tyrosyl-tRNA synthetase</fullName>
    </alternativeName>
</protein>
<evidence type="ECO:0000256" key="8">
    <source>
        <dbReference type="ARBA" id="ARBA00048248"/>
    </source>
</evidence>
<comment type="similarity">
    <text evidence="9">Belongs to the class-I aminoacyl-tRNA synthetase family.</text>
</comment>
<dbReference type="EMBL" id="NJES01000173">
    <property type="protein sequence ID" value="PHH76242.1"/>
    <property type="molecule type" value="Genomic_DNA"/>
</dbReference>
<feature type="compositionally biased region" description="Polar residues" evidence="10">
    <location>
        <begin position="407"/>
        <end position="419"/>
    </location>
</feature>
<accession>A0A2C5Z963</accession>
<dbReference type="OrthoDB" id="337870at2759"/>
<dbReference type="GO" id="GO:0005524">
    <property type="term" value="F:ATP binding"/>
    <property type="evidence" value="ECO:0007669"/>
    <property type="project" value="UniProtKB-KW"/>
</dbReference>
<dbReference type="Gene3D" id="3.40.50.620">
    <property type="entry name" value="HUPs"/>
    <property type="match status" value="2"/>
</dbReference>
<evidence type="ECO:0000256" key="4">
    <source>
        <dbReference type="ARBA" id="ARBA00022840"/>
    </source>
</evidence>
<dbReference type="GO" id="GO:0004831">
    <property type="term" value="F:tyrosine-tRNA ligase activity"/>
    <property type="evidence" value="ECO:0007669"/>
    <property type="project" value="UniProtKB-EC"/>
</dbReference>
<feature type="region of interest" description="Disordered" evidence="10">
    <location>
        <begin position="572"/>
        <end position="723"/>
    </location>
</feature>
<evidence type="ECO:0000256" key="9">
    <source>
        <dbReference type="RuleBase" id="RU361234"/>
    </source>
</evidence>
<dbReference type="GO" id="GO:0005829">
    <property type="term" value="C:cytosol"/>
    <property type="evidence" value="ECO:0007669"/>
    <property type="project" value="TreeGrafter"/>
</dbReference>
<comment type="catalytic activity">
    <reaction evidence="8 9">
        <text>tRNA(Tyr) + L-tyrosine + ATP = L-tyrosyl-tRNA(Tyr) + AMP + diphosphate + H(+)</text>
        <dbReference type="Rhea" id="RHEA:10220"/>
        <dbReference type="Rhea" id="RHEA-COMP:9706"/>
        <dbReference type="Rhea" id="RHEA-COMP:9707"/>
        <dbReference type="ChEBI" id="CHEBI:15378"/>
        <dbReference type="ChEBI" id="CHEBI:30616"/>
        <dbReference type="ChEBI" id="CHEBI:33019"/>
        <dbReference type="ChEBI" id="CHEBI:58315"/>
        <dbReference type="ChEBI" id="CHEBI:78442"/>
        <dbReference type="ChEBI" id="CHEBI:78536"/>
        <dbReference type="ChEBI" id="CHEBI:456215"/>
        <dbReference type="EC" id="6.1.1.1"/>
    </reaction>
</comment>
<comment type="caution">
    <text evidence="12">The sequence shown here is derived from an EMBL/GenBank/DDBJ whole genome shotgun (WGS) entry which is preliminary data.</text>
</comment>
<dbReference type="InterPro" id="IPR032005">
    <property type="entry name" value="TyrRSs_C"/>
</dbReference>
<dbReference type="SUPFAM" id="SSF52374">
    <property type="entry name" value="Nucleotidylyl transferase"/>
    <property type="match status" value="1"/>
</dbReference>
<evidence type="ECO:0000256" key="10">
    <source>
        <dbReference type="SAM" id="MobiDB-lite"/>
    </source>
</evidence>
<dbReference type="Pfam" id="PF16714">
    <property type="entry name" value="TyrRSs_C"/>
    <property type="match status" value="1"/>
</dbReference>
<evidence type="ECO:0000256" key="3">
    <source>
        <dbReference type="ARBA" id="ARBA00022741"/>
    </source>
</evidence>
<dbReference type="PANTHER" id="PTHR11766:SF0">
    <property type="entry name" value="TYROSINE--TRNA LIGASE, MITOCHONDRIAL"/>
    <property type="match status" value="1"/>
</dbReference>
<evidence type="ECO:0000259" key="11">
    <source>
        <dbReference type="Pfam" id="PF16714"/>
    </source>
</evidence>
<keyword evidence="6 9" id="KW-0030">Aminoacyl-tRNA synthetase</keyword>
<feature type="compositionally biased region" description="Basic and acidic residues" evidence="10">
    <location>
        <begin position="642"/>
        <end position="659"/>
    </location>
</feature>
<feature type="compositionally biased region" description="Low complexity" evidence="10">
    <location>
        <begin position="602"/>
        <end position="611"/>
    </location>
</feature>
<dbReference type="PANTHER" id="PTHR11766">
    <property type="entry name" value="TYROSYL-TRNA SYNTHETASE"/>
    <property type="match status" value="1"/>
</dbReference>
<keyword evidence="4 9" id="KW-0067">ATP-binding</keyword>
<dbReference type="EC" id="6.1.1.1" evidence="1 9"/>
<dbReference type="Proteomes" id="UP000226431">
    <property type="component" value="Unassembled WGS sequence"/>
</dbReference>
<feature type="compositionally biased region" description="Basic and acidic residues" evidence="10">
    <location>
        <begin position="667"/>
        <end position="685"/>
    </location>
</feature>
<dbReference type="NCBIfam" id="TIGR00234">
    <property type="entry name" value="tyrS"/>
    <property type="match status" value="1"/>
</dbReference>
<dbReference type="AlphaFoldDB" id="A0A2C5Z963"/>
<dbReference type="InterPro" id="IPR002307">
    <property type="entry name" value="Tyr-tRNA-ligase"/>
</dbReference>
<keyword evidence="3 9" id="KW-0547">Nucleotide-binding</keyword>
<dbReference type="GO" id="GO:0006437">
    <property type="term" value="P:tyrosyl-tRNA aminoacylation"/>
    <property type="evidence" value="ECO:0007669"/>
    <property type="project" value="InterPro"/>
</dbReference>
<evidence type="ECO:0000256" key="2">
    <source>
        <dbReference type="ARBA" id="ARBA00022598"/>
    </source>
</evidence>
<keyword evidence="2 9" id="KW-0436">Ligase</keyword>
<evidence type="ECO:0000256" key="5">
    <source>
        <dbReference type="ARBA" id="ARBA00022917"/>
    </source>
</evidence>
<evidence type="ECO:0000313" key="13">
    <source>
        <dbReference type="Proteomes" id="UP000226431"/>
    </source>
</evidence>
<proteinExistence type="inferred from homology"/>
<evidence type="ECO:0000313" key="12">
    <source>
        <dbReference type="EMBL" id="PHH76242.1"/>
    </source>
</evidence>
<gene>
    <name evidence="12" type="ORF">CDD80_1691</name>
</gene>
<dbReference type="PROSITE" id="PS00178">
    <property type="entry name" value="AA_TRNA_LIGASE_I"/>
    <property type="match status" value="1"/>
</dbReference>
<evidence type="ECO:0000256" key="7">
    <source>
        <dbReference type="ARBA" id="ARBA00033323"/>
    </source>
</evidence>
<dbReference type="FunFam" id="1.10.240.10:FF:000001">
    <property type="entry name" value="Tyrosine--tRNA ligase"/>
    <property type="match status" value="1"/>
</dbReference>
<name>A0A2C5Z963_9HYPO</name>
<organism evidence="12 13">
    <name type="scientific">Ophiocordyceps camponoti-rufipedis</name>
    <dbReference type="NCBI Taxonomy" id="2004952"/>
    <lineage>
        <taxon>Eukaryota</taxon>
        <taxon>Fungi</taxon>
        <taxon>Dikarya</taxon>
        <taxon>Ascomycota</taxon>
        <taxon>Pezizomycotina</taxon>
        <taxon>Sordariomycetes</taxon>
        <taxon>Hypocreomycetidae</taxon>
        <taxon>Hypocreales</taxon>
        <taxon>Ophiocordycipitaceae</taxon>
        <taxon>Ophiocordyceps</taxon>
    </lineage>
</organism>
<evidence type="ECO:0000256" key="6">
    <source>
        <dbReference type="ARBA" id="ARBA00023146"/>
    </source>
</evidence>
<dbReference type="InterPro" id="IPR002305">
    <property type="entry name" value="aa-tRNA-synth_Ic"/>
</dbReference>
<dbReference type="Gene3D" id="1.10.240.10">
    <property type="entry name" value="Tyrosyl-Transfer RNA Synthetase"/>
    <property type="match status" value="1"/>
</dbReference>
<dbReference type="InterPro" id="IPR001412">
    <property type="entry name" value="aa-tRNA-synth_I_CS"/>
</dbReference>
<dbReference type="GO" id="GO:0005739">
    <property type="term" value="C:mitochondrion"/>
    <property type="evidence" value="ECO:0007669"/>
    <property type="project" value="TreeGrafter"/>
</dbReference>
<feature type="region of interest" description="Disordered" evidence="10">
    <location>
        <begin position="400"/>
        <end position="420"/>
    </location>
</feature>
<feature type="domain" description="Tyrosyl-tRNA synthetase C-terminal" evidence="11">
    <location>
        <begin position="413"/>
        <end position="529"/>
    </location>
</feature>
<dbReference type="PRINTS" id="PR01040">
    <property type="entry name" value="TRNASYNTHTYR"/>
</dbReference>